<evidence type="ECO:0000313" key="5">
    <source>
        <dbReference type="EMBL" id="EOT87252.1"/>
    </source>
</evidence>
<feature type="domain" description="FAD/NAD(P)-binding" evidence="4">
    <location>
        <begin position="1"/>
        <end position="293"/>
    </location>
</feature>
<dbReference type="InterPro" id="IPR016156">
    <property type="entry name" value="FAD/NAD-linked_Rdtase_dimer_sf"/>
</dbReference>
<dbReference type="AlphaFoldDB" id="S0P0A6"/>
<keyword evidence="3" id="KW-0274">FAD</keyword>
<dbReference type="EMBL" id="ASWO01000001">
    <property type="protein sequence ID" value="EOT87252.1"/>
    <property type="molecule type" value="Genomic_DNA"/>
</dbReference>
<keyword evidence="6" id="KW-1185">Reference proteome</keyword>
<comment type="cofactor">
    <cofactor evidence="1">
        <name>FAD</name>
        <dbReference type="ChEBI" id="CHEBI:57692"/>
    </cofactor>
</comment>
<comment type="caution">
    <text evidence="5">The sequence shown here is derived from an EMBL/GenBank/DDBJ whole genome shotgun (WGS) entry which is preliminary data.</text>
</comment>
<sequence length="407" mass="46199">MRIIIVGGSIAGVNAALACRQEYPNAQITLIEQQAHLGHLPRELFFSLEQQQFTSHELVLQEEINKTYQIEVFLETKCERLRDHEVELSDTTRLPFDKLIIATGSTQRSRLAGTHETFQTQWLYKSVKDQHEIYNKIKQASSIAIVGAGAVGISFASALAKQEKKITIYERNERPLARYFDEDMTPILTRFLQANQMDCLFGQAVEQITPTEKGYQVTTANTTQSADLVLLAVNTRPETQELTTYLAKNTDGTLWVDDYLQTSQTDVFAIGDAIHVKFRPTKEELYISSIENARRTAEVVAKNLHRLIQKDIGSIRPFEGNFFGVDYLSLGLLEQEAIFVDYPVAIKSLKLTATTFLKIVFHKKTRRLLGLQLVAQEVSIQVKEWAYQGVDDAIVVDEWLIHLSKMI</sequence>
<dbReference type="Proteomes" id="UP000015961">
    <property type="component" value="Unassembled WGS sequence"/>
</dbReference>
<evidence type="ECO:0000259" key="4">
    <source>
        <dbReference type="Pfam" id="PF07992"/>
    </source>
</evidence>
<protein>
    <recommendedName>
        <fullName evidence="4">FAD/NAD(P)-binding domain-containing protein</fullName>
    </recommendedName>
</protein>
<dbReference type="eggNOG" id="COG0446">
    <property type="taxonomic scope" value="Bacteria"/>
</dbReference>
<dbReference type="PROSITE" id="PS51257">
    <property type="entry name" value="PROKAR_LIPOPROTEIN"/>
    <property type="match status" value="1"/>
</dbReference>
<dbReference type="PRINTS" id="PR00411">
    <property type="entry name" value="PNDRDTASEI"/>
</dbReference>
<evidence type="ECO:0000256" key="3">
    <source>
        <dbReference type="ARBA" id="ARBA00022827"/>
    </source>
</evidence>
<dbReference type="Pfam" id="PF07992">
    <property type="entry name" value="Pyr_redox_2"/>
    <property type="match status" value="1"/>
</dbReference>
<dbReference type="PANTHER" id="PTHR43429:SF3">
    <property type="entry name" value="NITRITE REDUCTASE [NAD(P)H]"/>
    <property type="match status" value="1"/>
</dbReference>
<evidence type="ECO:0000256" key="1">
    <source>
        <dbReference type="ARBA" id="ARBA00001974"/>
    </source>
</evidence>
<dbReference type="SUPFAM" id="SSF55424">
    <property type="entry name" value="FAD/NAD-linked reductases, dimerisation (C-terminal) domain"/>
    <property type="match status" value="1"/>
</dbReference>
<dbReference type="SUPFAM" id="SSF51905">
    <property type="entry name" value="FAD/NAD(P)-binding domain"/>
    <property type="match status" value="1"/>
</dbReference>
<evidence type="ECO:0000313" key="6">
    <source>
        <dbReference type="Proteomes" id="UP000015961"/>
    </source>
</evidence>
<dbReference type="STRING" id="1140003.OMY_00313"/>
<dbReference type="InterPro" id="IPR036188">
    <property type="entry name" value="FAD/NAD-bd_sf"/>
</dbReference>
<name>S0P0A6_9ENTE</name>
<dbReference type="PATRIC" id="fig|1140003.3.peg.307"/>
<dbReference type="GO" id="GO:0016491">
    <property type="term" value="F:oxidoreductase activity"/>
    <property type="evidence" value="ECO:0007669"/>
    <property type="project" value="InterPro"/>
</dbReference>
<dbReference type="PRINTS" id="PR00368">
    <property type="entry name" value="FADPNR"/>
</dbReference>
<dbReference type="OrthoDB" id="9802028at2"/>
<dbReference type="InterPro" id="IPR023753">
    <property type="entry name" value="FAD/NAD-binding_dom"/>
</dbReference>
<dbReference type="Gene3D" id="3.50.50.60">
    <property type="entry name" value="FAD/NAD(P)-binding domain"/>
    <property type="match status" value="2"/>
</dbReference>
<keyword evidence="2" id="KW-0285">Flavoprotein</keyword>
<evidence type="ECO:0000256" key="2">
    <source>
        <dbReference type="ARBA" id="ARBA00022630"/>
    </source>
</evidence>
<accession>S0P0A6</accession>
<reference evidence="5 6" key="1">
    <citation type="submission" date="2013-03" db="EMBL/GenBank/DDBJ databases">
        <title>The Genome Sequence of Enterococcus sulfureus ATCC_49903 (PacBio/Illumina hybrid assembly).</title>
        <authorList>
            <consortium name="The Broad Institute Genomics Platform"/>
            <consortium name="The Broad Institute Genome Sequencing Center for Infectious Disease"/>
            <person name="Earl A."/>
            <person name="Russ C."/>
            <person name="Gilmore M."/>
            <person name="Surin D."/>
            <person name="Walker B."/>
            <person name="Young S."/>
            <person name="Zeng Q."/>
            <person name="Gargeya S."/>
            <person name="Fitzgerald M."/>
            <person name="Haas B."/>
            <person name="Abouelleil A."/>
            <person name="Allen A.W."/>
            <person name="Alvarado L."/>
            <person name="Arachchi H.M."/>
            <person name="Berlin A.M."/>
            <person name="Chapman S.B."/>
            <person name="Gainer-Dewar J."/>
            <person name="Goldberg J."/>
            <person name="Griggs A."/>
            <person name="Gujja S."/>
            <person name="Hansen M."/>
            <person name="Howarth C."/>
            <person name="Imamovic A."/>
            <person name="Ireland A."/>
            <person name="Larimer J."/>
            <person name="McCowan C."/>
            <person name="Murphy C."/>
            <person name="Pearson M."/>
            <person name="Poon T.W."/>
            <person name="Priest M."/>
            <person name="Roberts A."/>
            <person name="Saif S."/>
            <person name="Shea T."/>
            <person name="Sisk P."/>
            <person name="Sykes S."/>
            <person name="Wortman J."/>
            <person name="Nusbaum C."/>
            <person name="Birren B."/>
        </authorList>
    </citation>
    <scope>NUCLEOTIDE SEQUENCE [LARGE SCALE GENOMIC DNA]</scope>
    <source>
        <strain evidence="5 6">ATCC 49903</strain>
    </source>
</reference>
<proteinExistence type="predicted"/>
<gene>
    <name evidence="5" type="ORF">I573_00308</name>
</gene>
<dbReference type="PANTHER" id="PTHR43429">
    <property type="entry name" value="PYRIDINE NUCLEOTIDE-DISULFIDE OXIDOREDUCTASE DOMAIN-CONTAINING"/>
    <property type="match status" value="1"/>
</dbReference>
<organism evidence="5 6">
    <name type="scientific">Enterococcus sulfureus ATCC 49903</name>
    <dbReference type="NCBI Taxonomy" id="1140003"/>
    <lineage>
        <taxon>Bacteria</taxon>
        <taxon>Bacillati</taxon>
        <taxon>Bacillota</taxon>
        <taxon>Bacilli</taxon>
        <taxon>Lactobacillales</taxon>
        <taxon>Enterococcaceae</taxon>
        <taxon>Enterococcus</taxon>
    </lineage>
</organism>
<dbReference type="RefSeq" id="WP_016184804.1">
    <property type="nucleotide sequence ID" value="NZ_ASWO01000001.1"/>
</dbReference>
<dbReference type="InterPro" id="IPR050260">
    <property type="entry name" value="FAD-bd_OxRdtase"/>
</dbReference>